<keyword evidence="7" id="KW-1185">Reference proteome</keyword>
<sequence>MNHNSQDALVEVRNFSLRYGRKTALDDVSFDIPKGRVVGLLGHNGAGKTSLMKALVGLQSGQGALRVLGMNPQADRVALLDQVSYIPDVAVLPRWARVHELVTLMSGLQPRFSAERARTLIRRTSVELGDKVKALSKGMVTQLHLALVASIDTRLMILDEPTLGLDVLSRKAFYEMLIDEWCDGERSVLISTHQVEEIEQLLSDVLMLDQGRLVLNLSLADVEQRYVALAHAPELADAVAAAHPLLRYRIHGRSAALFDGAPPQHLAQLGERLRPSLVDLFVALTRKPEQAPHGA</sequence>
<evidence type="ECO:0000313" key="7">
    <source>
        <dbReference type="Proteomes" id="UP001606099"/>
    </source>
</evidence>
<comment type="caution">
    <text evidence="6">The sequence shown here is derived from an EMBL/GenBank/DDBJ whole genome shotgun (WGS) entry which is preliminary data.</text>
</comment>
<dbReference type="InterPro" id="IPR027417">
    <property type="entry name" value="P-loop_NTPase"/>
</dbReference>
<name>A0ABW7FT31_9BURK</name>
<dbReference type="PANTHER" id="PTHR42939:SF1">
    <property type="entry name" value="ABC TRANSPORTER ATP-BINDING PROTEIN ALBC-RELATED"/>
    <property type="match status" value="1"/>
</dbReference>
<evidence type="ECO:0000256" key="4">
    <source>
        <dbReference type="ARBA" id="ARBA00022840"/>
    </source>
</evidence>
<dbReference type="EMBL" id="JBIGHZ010000002">
    <property type="protein sequence ID" value="MFG6447481.1"/>
    <property type="molecule type" value="Genomic_DNA"/>
</dbReference>
<accession>A0ABW7FT31</accession>
<dbReference type="Proteomes" id="UP001606099">
    <property type="component" value="Unassembled WGS sequence"/>
</dbReference>
<dbReference type="SMART" id="SM00382">
    <property type="entry name" value="AAA"/>
    <property type="match status" value="1"/>
</dbReference>
<keyword evidence="2" id="KW-0472">Membrane</keyword>
<dbReference type="InterPro" id="IPR003439">
    <property type="entry name" value="ABC_transporter-like_ATP-bd"/>
</dbReference>
<dbReference type="InterPro" id="IPR051782">
    <property type="entry name" value="ABC_Transporter_VariousFunc"/>
</dbReference>
<evidence type="ECO:0000259" key="5">
    <source>
        <dbReference type="PROSITE" id="PS50893"/>
    </source>
</evidence>
<dbReference type="InterPro" id="IPR003593">
    <property type="entry name" value="AAA+_ATPase"/>
</dbReference>
<keyword evidence="1" id="KW-0813">Transport</keyword>
<evidence type="ECO:0000256" key="2">
    <source>
        <dbReference type="ARBA" id="ARBA00022475"/>
    </source>
</evidence>
<dbReference type="CDD" id="cd03230">
    <property type="entry name" value="ABC_DR_subfamily_A"/>
    <property type="match status" value="1"/>
</dbReference>
<proteinExistence type="predicted"/>
<dbReference type="SUPFAM" id="SSF52540">
    <property type="entry name" value="P-loop containing nucleoside triphosphate hydrolases"/>
    <property type="match status" value="1"/>
</dbReference>
<organism evidence="6 7">
    <name type="scientific">Roseateles rivi</name>
    <dbReference type="NCBI Taxonomy" id="3299028"/>
    <lineage>
        <taxon>Bacteria</taxon>
        <taxon>Pseudomonadati</taxon>
        <taxon>Pseudomonadota</taxon>
        <taxon>Betaproteobacteria</taxon>
        <taxon>Burkholderiales</taxon>
        <taxon>Sphaerotilaceae</taxon>
        <taxon>Roseateles</taxon>
    </lineage>
</organism>
<dbReference type="PROSITE" id="PS50893">
    <property type="entry name" value="ABC_TRANSPORTER_2"/>
    <property type="match status" value="1"/>
</dbReference>
<evidence type="ECO:0000256" key="1">
    <source>
        <dbReference type="ARBA" id="ARBA00022448"/>
    </source>
</evidence>
<evidence type="ECO:0000313" key="6">
    <source>
        <dbReference type="EMBL" id="MFG6447481.1"/>
    </source>
</evidence>
<keyword evidence="2" id="KW-1003">Cell membrane</keyword>
<dbReference type="PANTHER" id="PTHR42939">
    <property type="entry name" value="ABC TRANSPORTER ATP-BINDING PROTEIN ALBC-RELATED"/>
    <property type="match status" value="1"/>
</dbReference>
<dbReference type="Gene3D" id="3.40.50.300">
    <property type="entry name" value="P-loop containing nucleotide triphosphate hydrolases"/>
    <property type="match status" value="1"/>
</dbReference>
<reference evidence="6 7" key="1">
    <citation type="submission" date="2024-08" db="EMBL/GenBank/DDBJ databases">
        <authorList>
            <person name="Lu H."/>
        </authorList>
    </citation>
    <scope>NUCLEOTIDE SEQUENCE [LARGE SCALE GENOMIC DNA]</scope>
    <source>
        <strain evidence="6 7">BYS180W</strain>
    </source>
</reference>
<protein>
    <submittedName>
        <fullName evidence="6">ABC transporter ATP-binding protein</fullName>
    </submittedName>
</protein>
<keyword evidence="3" id="KW-0547">Nucleotide-binding</keyword>
<evidence type="ECO:0000256" key="3">
    <source>
        <dbReference type="ARBA" id="ARBA00022741"/>
    </source>
</evidence>
<gene>
    <name evidence="6" type="ORF">ACG0Z6_04385</name>
</gene>
<feature type="domain" description="ABC transporter" evidence="5">
    <location>
        <begin position="10"/>
        <end position="235"/>
    </location>
</feature>
<dbReference type="RefSeq" id="WP_394458887.1">
    <property type="nucleotide sequence ID" value="NZ_JBIGHZ010000002.1"/>
</dbReference>
<keyword evidence="4 6" id="KW-0067">ATP-binding</keyword>
<dbReference type="Pfam" id="PF00005">
    <property type="entry name" value="ABC_tran"/>
    <property type="match status" value="1"/>
</dbReference>
<dbReference type="GO" id="GO:0005524">
    <property type="term" value="F:ATP binding"/>
    <property type="evidence" value="ECO:0007669"/>
    <property type="project" value="UniProtKB-KW"/>
</dbReference>